<feature type="compositionally biased region" description="Basic residues" evidence="1">
    <location>
        <begin position="16"/>
        <end position="31"/>
    </location>
</feature>
<evidence type="ECO:0000256" key="1">
    <source>
        <dbReference type="SAM" id="MobiDB-lite"/>
    </source>
</evidence>
<reference evidence="2" key="1">
    <citation type="submission" date="2022-07" db="EMBL/GenBank/DDBJ databases">
        <authorList>
            <person name="Macas J."/>
            <person name="Novak P."/>
            <person name="Neumann P."/>
        </authorList>
    </citation>
    <scope>NUCLEOTIDE SEQUENCE</scope>
</reference>
<dbReference type="EMBL" id="CAMAPF010000046">
    <property type="protein sequence ID" value="CAH9084392.1"/>
    <property type="molecule type" value="Genomic_DNA"/>
</dbReference>
<sequence length="121" mass="13835">MPKAAGHWSPSLFSHPKLKNLIRSKKGRKPPGFREHRPTFGRRRNFSEFNYKSRPAFVNGGRFSTPGAEEQHFKRAKAARLLRKSPAFRLELIKTSNGHHNHSREAPNPIKELASLSKNGR</sequence>
<dbReference type="AlphaFoldDB" id="A0AAV0CSE3"/>
<comment type="caution">
    <text evidence="2">The sequence shown here is derived from an EMBL/GenBank/DDBJ whole genome shotgun (WGS) entry which is preliminary data.</text>
</comment>
<feature type="region of interest" description="Disordered" evidence="1">
    <location>
        <begin position="94"/>
        <end position="121"/>
    </location>
</feature>
<feature type="region of interest" description="Disordered" evidence="1">
    <location>
        <begin position="1"/>
        <end position="46"/>
    </location>
</feature>
<gene>
    <name evidence="2" type="ORF">CEPIT_LOCUS8876</name>
</gene>
<name>A0AAV0CSE3_9ASTE</name>
<keyword evidence="3" id="KW-1185">Reference proteome</keyword>
<evidence type="ECO:0000313" key="3">
    <source>
        <dbReference type="Proteomes" id="UP001152523"/>
    </source>
</evidence>
<accession>A0AAV0CSE3</accession>
<proteinExistence type="predicted"/>
<protein>
    <submittedName>
        <fullName evidence="2">Uncharacterized protein</fullName>
    </submittedName>
</protein>
<organism evidence="2 3">
    <name type="scientific">Cuscuta epithymum</name>
    <dbReference type="NCBI Taxonomy" id="186058"/>
    <lineage>
        <taxon>Eukaryota</taxon>
        <taxon>Viridiplantae</taxon>
        <taxon>Streptophyta</taxon>
        <taxon>Embryophyta</taxon>
        <taxon>Tracheophyta</taxon>
        <taxon>Spermatophyta</taxon>
        <taxon>Magnoliopsida</taxon>
        <taxon>eudicotyledons</taxon>
        <taxon>Gunneridae</taxon>
        <taxon>Pentapetalae</taxon>
        <taxon>asterids</taxon>
        <taxon>lamiids</taxon>
        <taxon>Solanales</taxon>
        <taxon>Convolvulaceae</taxon>
        <taxon>Cuscuteae</taxon>
        <taxon>Cuscuta</taxon>
        <taxon>Cuscuta subgen. Cuscuta</taxon>
    </lineage>
</organism>
<evidence type="ECO:0000313" key="2">
    <source>
        <dbReference type="EMBL" id="CAH9084392.1"/>
    </source>
</evidence>
<dbReference type="Proteomes" id="UP001152523">
    <property type="component" value="Unassembled WGS sequence"/>
</dbReference>